<dbReference type="InterPro" id="IPR001851">
    <property type="entry name" value="ABC_transp_permease"/>
</dbReference>
<feature type="transmembrane region" description="Helical" evidence="7">
    <location>
        <begin position="118"/>
        <end position="139"/>
    </location>
</feature>
<dbReference type="GO" id="GO:0022857">
    <property type="term" value="F:transmembrane transporter activity"/>
    <property type="evidence" value="ECO:0007669"/>
    <property type="project" value="InterPro"/>
</dbReference>
<proteinExistence type="predicted"/>
<feature type="transmembrane region" description="Helical" evidence="7">
    <location>
        <begin position="327"/>
        <end position="346"/>
    </location>
</feature>
<evidence type="ECO:0000256" key="2">
    <source>
        <dbReference type="ARBA" id="ARBA00022475"/>
    </source>
</evidence>
<organism evidence="8 9">
    <name type="scientific">Oceanicola granulosus (strain ATCC BAA-861 / DSM 15982 / KCTC 12143 / HTCC2516)</name>
    <dbReference type="NCBI Taxonomy" id="314256"/>
    <lineage>
        <taxon>Bacteria</taxon>
        <taxon>Pseudomonadati</taxon>
        <taxon>Pseudomonadota</taxon>
        <taxon>Alphaproteobacteria</taxon>
        <taxon>Rhodobacterales</taxon>
        <taxon>Roseobacteraceae</taxon>
        <taxon>Oceanicola</taxon>
    </lineage>
</organism>
<sequence>MSAEVSVPPARRSITASPIFGKIAASLVALFISFLLGALLVLALGESPLEVYGLLISGSLVGMPNFLVTLQMMSPLIFTGLAVAISFRAGLANIGAEGQMLVGALCAGYVGYAVELPALIHLPLCLLAAFVGGLVWALLPALLRVYLNVNEIVVCLMMNPIALLLTGYLSTRVLKAPGPTNKLPDIQPTAELSTFSLFSQANTGLIFALVLCLIFAVVNVRTMRGFEWQMIGKNAKFAYYGGVDVRRRALTVFLVSGGIAGLAGAEQVLGQYRAYYDDFSPGYGFDGIAVAMLAQFNPLAVPLAALLFGALNGGSAVLQMMTGLSKHLVQVLQFIVVLVLAAKLSWDWLKLGRSQTAAPGSDPPAEGPHVTAGDR</sequence>
<dbReference type="CDD" id="cd06580">
    <property type="entry name" value="TM_PBP1_transp_TpRbsC_like"/>
    <property type="match status" value="1"/>
</dbReference>
<evidence type="ECO:0000313" key="8">
    <source>
        <dbReference type="EMBL" id="EAR51934.1"/>
    </source>
</evidence>
<dbReference type="PANTHER" id="PTHR47089:SF1">
    <property type="entry name" value="GUANOSINE ABC TRANSPORTER PERMEASE PROTEIN NUPP"/>
    <property type="match status" value="1"/>
</dbReference>
<keyword evidence="9" id="KW-1185">Reference proteome</keyword>
<reference evidence="8 9" key="1">
    <citation type="journal article" date="2010" name="J. Bacteriol.">
        <title>Genome sequences of Oceanicola granulosus HTCC2516(T) and Oceanicola batsensis HTCC2597(TDelta).</title>
        <authorList>
            <person name="Thrash J.C."/>
            <person name="Cho J.C."/>
            <person name="Vergin K.L."/>
            <person name="Giovannoni S.J."/>
        </authorList>
    </citation>
    <scope>NUCLEOTIDE SEQUENCE [LARGE SCALE GENOMIC DNA]</scope>
    <source>
        <strain evidence="9">ATCC BAA-861 / DSM 15982 / KCTC 12143 / HTCC2516</strain>
    </source>
</reference>
<dbReference type="PANTHER" id="PTHR47089">
    <property type="entry name" value="ABC TRANSPORTER, PERMEASE PROTEIN"/>
    <property type="match status" value="1"/>
</dbReference>
<gene>
    <name evidence="8" type="ORF">OG2516_12954</name>
</gene>
<evidence type="ECO:0000313" key="9">
    <source>
        <dbReference type="Proteomes" id="UP000003635"/>
    </source>
</evidence>
<keyword evidence="3 7" id="KW-0812">Transmembrane</keyword>
<feature type="region of interest" description="Disordered" evidence="6">
    <location>
        <begin position="354"/>
        <end position="375"/>
    </location>
</feature>
<evidence type="ECO:0000256" key="6">
    <source>
        <dbReference type="SAM" id="MobiDB-lite"/>
    </source>
</evidence>
<dbReference type="Pfam" id="PF02653">
    <property type="entry name" value="BPD_transp_2"/>
    <property type="match status" value="1"/>
</dbReference>
<dbReference type="OrthoDB" id="9809785at2"/>
<dbReference type="AlphaFoldDB" id="Q2CH77"/>
<feature type="transmembrane region" description="Helical" evidence="7">
    <location>
        <begin position="299"/>
        <end position="321"/>
    </location>
</feature>
<evidence type="ECO:0000256" key="1">
    <source>
        <dbReference type="ARBA" id="ARBA00004651"/>
    </source>
</evidence>
<feature type="transmembrane region" description="Helical" evidence="7">
    <location>
        <begin position="20"/>
        <end position="45"/>
    </location>
</feature>
<feature type="transmembrane region" description="Helical" evidence="7">
    <location>
        <begin position="94"/>
        <end position="112"/>
    </location>
</feature>
<keyword evidence="5 7" id="KW-0472">Membrane</keyword>
<evidence type="ECO:0000256" key="5">
    <source>
        <dbReference type="ARBA" id="ARBA00023136"/>
    </source>
</evidence>
<name>Q2CH77_OCEGH</name>
<dbReference type="GO" id="GO:0005886">
    <property type="term" value="C:plasma membrane"/>
    <property type="evidence" value="ECO:0007669"/>
    <property type="project" value="UniProtKB-SubCell"/>
</dbReference>
<evidence type="ECO:0000256" key="3">
    <source>
        <dbReference type="ARBA" id="ARBA00022692"/>
    </source>
</evidence>
<feature type="transmembrane region" description="Helical" evidence="7">
    <location>
        <begin position="151"/>
        <end position="169"/>
    </location>
</feature>
<dbReference type="STRING" id="314256.OG2516_12954"/>
<evidence type="ECO:0000256" key="4">
    <source>
        <dbReference type="ARBA" id="ARBA00022989"/>
    </source>
</evidence>
<feature type="transmembrane region" description="Helical" evidence="7">
    <location>
        <begin position="201"/>
        <end position="220"/>
    </location>
</feature>
<evidence type="ECO:0000256" key="7">
    <source>
        <dbReference type="SAM" id="Phobius"/>
    </source>
</evidence>
<keyword evidence="2" id="KW-1003">Cell membrane</keyword>
<feature type="transmembrane region" description="Helical" evidence="7">
    <location>
        <begin position="65"/>
        <end position="87"/>
    </location>
</feature>
<dbReference type="RefSeq" id="WP_007256200.1">
    <property type="nucleotide sequence ID" value="NZ_CH724108.1"/>
</dbReference>
<protein>
    <submittedName>
        <fullName evidence="8">Sugar ABC transporter permease</fullName>
    </submittedName>
</protein>
<comment type="subcellular location">
    <subcellularLocation>
        <location evidence="1">Cell membrane</location>
        <topology evidence="1">Multi-pass membrane protein</topology>
    </subcellularLocation>
</comment>
<keyword evidence="4 7" id="KW-1133">Transmembrane helix</keyword>
<dbReference type="HOGENOM" id="CLU_040769_0_2_5"/>
<dbReference type="EMBL" id="AAOT01000007">
    <property type="protein sequence ID" value="EAR51934.1"/>
    <property type="molecule type" value="Genomic_DNA"/>
</dbReference>
<accession>Q2CH77</accession>
<comment type="caution">
    <text evidence="8">The sequence shown here is derived from an EMBL/GenBank/DDBJ whole genome shotgun (WGS) entry which is preliminary data.</text>
</comment>
<dbReference type="eggNOG" id="COG4603">
    <property type="taxonomic scope" value="Bacteria"/>
</dbReference>
<dbReference type="Proteomes" id="UP000003635">
    <property type="component" value="Unassembled WGS sequence"/>
</dbReference>